<reference evidence="2 3" key="1">
    <citation type="submission" date="2016-10" db="EMBL/GenBank/DDBJ databases">
        <authorList>
            <person name="de Groot N.N."/>
        </authorList>
    </citation>
    <scope>NUCLEOTIDE SEQUENCE [LARGE SCALE GENOMIC DNA]</scope>
    <source>
        <strain evidence="2 3">DSM 20117</strain>
    </source>
</reference>
<name>A0A1H1G5F3_9MICC</name>
<evidence type="ECO:0000313" key="3">
    <source>
        <dbReference type="Proteomes" id="UP000181917"/>
    </source>
</evidence>
<keyword evidence="3" id="KW-1185">Reference proteome</keyword>
<dbReference type="EMBL" id="FNKH01000002">
    <property type="protein sequence ID" value="SDR08421.1"/>
    <property type="molecule type" value="Genomic_DNA"/>
</dbReference>
<proteinExistence type="predicted"/>
<keyword evidence="1" id="KW-0472">Membrane</keyword>
<evidence type="ECO:0000313" key="2">
    <source>
        <dbReference type="EMBL" id="SDR08421.1"/>
    </source>
</evidence>
<dbReference type="STRING" id="37928.SAMN04489742_3858"/>
<protein>
    <submittedName>
        <fullName evidence="2">Uncharacterized protein</fullName>
    </submittedName>
</protein>
<dbReference type="OrthoDB" id="4915946at2"/>
<dbReference type="AlphaFoldDB" id="A0A1H1G5F3"/>
<keyword evidence="1" id="KW-1133">Transmembrane helix</keyword>
<accession>A0A1H1G5F3</accession>
<dbReference type="Proteomes" id="UP000181917">
    <property type="component" value="Unassembled WGS sequence"/>
</dbReference>
<feature type="transmembrane region" description="Helical" evidence="1">
    <location>
        <begin position="382"/>
        <end position="401"/>
    </location>
</feature>
<sequence>MSESAWEPMTGELWWPWPLDEAGVAALMQEITDRSLLGAFAAGQPEPGQTVVEMLLARNGAGRVAVLGEGGEAVPGPDYRMLAQSFSLALGAAVDMDGFSYQAPAAEAAFRLAEEPELGDPGAADVEDLMVLRTVLVGQMRHEDLVMFGALNRVELQVLEDEAVPGRSVVVVEGEAAPGLYNWPAETKPLIALMNLDGLRAVEVWLPGAVNDPRNNFWHAWQPQPKPFATTDKASAEALRLLGTLVRSTEPSTAGIAQAFELNAEAESRLRDLMQGPEDGEVLARTAVSLGLPELAGRLAEAPVATVGQPVTVMPPLPMAKALLEVIATPTSGQSPFAKWHRTVLAHPELLAGSAAVAAGAAAVLFRAAARQGSPRNGIMRAGALSLVTEAAGELVFYSFLKSRRNRRR</sequence>
<evidence type="ECO:0000256" key="1">
    <source>
        <dbReference type="SAM" id="Phobius"/>
    </source>
</evidence>
<organism evidence="2 3">
    <name type="scientific">Crystallibacter crystallopoietes</name>
    <dbReference type="NCBI Taxonomy" id="37928"/>
    <lineage>
        <taxon>Bacteria</taxon>
        <taxon>Bacillati</taxon>
        <taxon>Actinomycetota</taxon>
        <taxon>Actinomycetes</taxon>
        <taxon>Micrococcales</taxon>
        <taxon>Micrococcaceae</taxon>
        <taxon>Crystallibacter</taxon>
    </lineage>
</organism>
<dbReference type="RefSeq" id="WP_139186827.1">
    <property type="nucleotide sequence ID" value="NZ_CP018863.1"/>
</dbReference>
<keyword evidence="1" id="KW-0812">Transmembrane</keyword>
<gene>
    <name evidence="2" type="ORF">SAMN04489742_3858</name>
</gene>